<gene>
    <name evidence="6" type="ORF">JFN93_05410</name>
</gene>
<keyword evidence="7" id="KW-1185">Reference proteome</keyword>
<comment type="caution">
    <text evidence="6">The sequence shown here is derived from an EMBL/GenBank/DDBJ whole genome shotgun (WGS) entry which is preliminary data.</text>
</comment>
<dbReference type="RefSeq" id="WP_199382984.1">
    <property type="nucleotide sequence ID" value="NZ_JAEMHM010000004.1"/>
</dbReference>
<dbReference type="AlphaFoldDB" id="A0A8J7LU30"/>
<protein>
    <submittedName>
        <fullName evidence="6">NAD(P)-dependent oxidoreductase</fullName>
    </submittedName>
</protein>
<evidence type="ECO:0000256" key="2">
    <source>
        <dbReference type="ARBA" id="ARBA00023027"/>
    </source>
</evidence>
<dbReference type="InterPro" id="IPR008927">
    <property type="entry name" value="6-PGluconate_DH-like_C_sf"/>
</dbReference>
<feature type="domain" description="3-hydroxyisobutyrate dehydrogenase-like NAD-binding" evidence="5">
    <location>
        <begin position="167"/>
        <end position="284"/>
    </location>
</feature>
<keyword evidence="2" id="KW-0520">NAD</keyword>
<sequence>MKVAFLGLGNMGSAIAPHLIEAGHQLAVYNRTRSKAEQLEAAGARIASTPGDAAGDVDVVITMLADDHALEEVVYAEGGVLDALPRDAVHVSMSTISVSLSRRLADSHRERGQRYVAAPVFGRPEAAAAAKLFVVAGGPAADIERCRPLFDAIGQKTFVIGDDAPSANVVKLTGNFLITTVIEALAEATALVRKSGVNPDAFLEILTGSLFTAPVYRTYGQMVAADRFEPVGFRMPLGLKDNRLLLAAAEEASVPMPMANLVHDRFVTALAQGMTDADWAAIARISFKNAGL</sequence>
<organism evidence="6 7">
    <name type="scientific">Geomesophilobacter sediminis</name>
    <dbReference type="NCBI Taxonomy" id="2798584"/>
    <lineage>
        <taxon>Bacteria</taxon>
        <taxon>Pseudomonadati</taxon>
        <taxon>Thermodesulfobacteriota</taxon>
        <taxon>Desulfuromonadia</taxon>
        <taxon>Geobacterales</taxon>
        <taxon>Geobacteraceae</taxon>
        <taxon>Geomesophilobacter</taxon>
    </lineage>
</organism>
<dbReference type="EMBL" id="JAEMHM010000004">
    <property type="protein sequence ID" value="MBJ6724139.1"/>
    <property type="molecule type" value="Genomic_DNA"/>
</dbReference>
<dbReference type="InterPro" id="IPR006115">
    <property type="entry name" value="6PGDH_NADP-bd"/>
</dbReference>
<dbReference type="Pfam" id="PF14833">
    <property type="entry name" value="NAD_binding_11"/>
    <property type="match status" value="1"/>
</dbReference>
<feature type="domain" description="6-phosphogluconate dehydrogenase NADP-binding" evidence="4">
    <location>
        <begin position="2"/>
        <end position="161"/>
    </location>
</feature>
<dbReference type="SUPFAM" id="SSF48179">
    <property type="entry name" value="6-phosphogluconate dehydrogenase C-terminal domain-like"/>
    <property type="match status" value="1"/>
</dbReference>
<evidence type="ECO:0000259" key="4">
    <source>
        <dbReference type="Pfam" id="PF03446"/>
    </source>
</evidence>
<dbReference type="Proteomes" id="UP000636888">
    <property type="component" value="Unassembled WGS sequence"/>
</dbReference>
<dbReference type="GO" id="GO:0050661">
    <property type="term" value="F:NADP binding"/>
    <property type="evidence" value="ECO:0007669"/>
    <property type="project" value="InterPro"/>
</dbReference>
<dbReference type="GO" id="GO:0051287">
    <property type="term" value="F:NAD binding"/>
    <property type="evidence" value="ECO:0007669"/>
    <property type="project" value="InterPro"/>
</dbReference>
<dbReference type="InterPro" id="IPR013328">
    <property type="entry name" value="6PGD_dom2"/>
</dbReference>
<dbReference type="PANTHER" id="PTHR43580">
    <property type="entry name" value="OXIDOREDUCTASE GLYR1-RELATED"/>
    <property type="match status" value="1"/>
</dbReference>
<dbReference type="Pfam" id="PF03446">
    <property type="entry name" value="NAD_binding_2"/>
    <property type="match status" value="1"/>
</dbReference>
<evidence type="ECO:0000313" key="6">
    <source>
        <dbReference type="EMBL" id="MBJ6724139.1"/>
    </source>
</evidence>
<dbReference type="InterPro" id="IPR036291">
    <property type="entry name" value="NAD(P)-bd_dom_sf"/>
</dbReference>
<dbReference type="PANTHER" id="PTHR43580:SF2">
    <property type="entry name" value="CYTOKINE-LIKE NUCLEAR FACTOR N-PAC"/>
    <property type="match status" value="1"/>
</dbReference>
<dbReference type="InterPro" id="IPR029154">
    <property type="entry name" value="HIBADH-like_NADP-bd"/>
</dbReference>
<evidence type="ECO:0000259" key="5">
    <source>
        <dbReference type="Pfam" id="PF14833"/>
    </source>
</evidence>
<name>A0A8J7LU30_9BACT</name>
<feature type="active site" evidence="3">
    <location>
        <position position="171"/>
    </location>
</feature>
<accession>A0A8J7LU30</accession>
<dbReference type="PIRSF" id="PIRSF000103">
    <property type="entry name" value="HIBADH"/>
    <property type="match status" value="1"/>
</dbReference>
<dbReference type="InterPro" id="IPR051265">
    <property type="entry name" value="HIBADH-related_NP60_sf"/>
</dbReference>
<evidence type="ECO:0000256" key="3">
    <source>
        <dbReference type="PIRSR" id="PIRSR000103-1"/>
    </source>
</evidence>
<keyword evidence="1" id="KW-0560">Oxidoreductase</keyword>
<evidence type="ECO:0000313" key="7">
    <source>
        <dbReference type="Proteomes" id="UP000636888"/>
    </source>
</evidence>
<dbReference type="Gene3D" id="1.10.1040.10">
    <property type="entry name" value="N-(1-d-carboxylethyl)-l-norvaline Dehydrogenase, domain 2"/>
    <property type="match status" value="1"/>
</dbReference>
<dbReference type="Gene3D" id="3.40.50.720">
    <property type="entry name" value="NAD(P)-binding Rossmann-like Domain"/>
    <property type="match status" value="1"/>
</dbReference>
<evidence type="ECO:0000256" key="1">
    <source>
        <dbReference type="ARBA" id="ARBA00023002"/>
    </source>
</evidence>
<proteinExistence type="predicted"/>
<dbReference type="SUPFAM" id="SSF51735">
    <property type="entry name" value="NAD(P)-binding Rossmann-fold domains"/>
    <property type="match status" value="1"/>
</dbReference>
<dbReference type="GO" id="GO:0016491">
    <property type="term" value="F:oxidoreductase activity"/>
    <property type="evidence" value="ECO:0007669"/>
    <property type="project" value="UniProtKB-KW"/>
</dbReference>
<dbReference type="InterPro" id="IPR015815">
    <property type="entry name" value="HIBADH-related"/>
</dbReference>
<reference evidence="6" key="1">
    <citation type="submission" date="2020-12" db="EMBL/GenBank/DDBJ databases">
        <title>Geomonas sp. Red875, isolated from river sediment.</title>
        <authorList>
            <person name="Xu Z."/>
            <person name="Zhang Z."/>
            <person name="Masuda Y."/>
            <person name="Itoh H."/>
            <person name="Senoo K."/>
        </authorList>
    </citation>
    <scope>NUCLEOTIDE SEQUENCE</scope>
    <source>
        <strain evidence="6">Red875</strain>
    </source>
</reference>